<keyword evidence="2" id="KW-1185">Reference proteome</keyword>
<dbReference type="EMBL" id="OY731400">
    <property type="protein sequence ID" value="CAJ1940379.1"/>
    <property type="molecule type" value="Genomic_DNA"/>
</dbReference>
<organism evidence="1 2">
    <name type="scientific">Sphenostylis stenocarpa</name>
    <dbReference type="NCBI Taxonomy" id="92480"/>
    <lineage>
        <taxon>Eukaryota</taxon>
        <taxon>Viridiplantae</taxon>
        <taxon>Streptophyta</taxon>
        <taxon>Embryophyta</taxon>
        <taxon>Tracheophyta</taxon>
        <taxon>Spermatophyta</taxon>
        <taxon>Magnoliopsida</taxon>
        <taxon>eudicotyledons</taxon>
        <taxon>Gunneridae</taxon>
        <taxon>Pentapetalae</taxon>
        <taxon>rosids</taxon>
        <taxon>fabids</taxon>
        <taxon>Fabales</taxon>
        <taxon>Fabaceae</taxon>
        <taxon>Papilionoideae</taxon>
        <taxon>50 kb inversion clade</taxon>
        <taxon>NPAAA clade</taxon>
        <taxon>indigoferoid/millettioid clade</taxon>
        <taxon>Phaseoleae</taxon>
        <taxon>Sphenostylis</taxon>
    </lineage>
</organism>
<proteinExistence type="predicted"/>
<name>A0AA86SGS5_9FABA</name>
<reference evidence="1" key="1">
    <citation type="submission" date="2023-10" db="EMBL/GenBank/DDBJ databases">
        <authorList>
            <person name="Domelevo Entfellner J.-B."/>
        </authorList>
    </citation>
    <scope>NUCLEOTIDE SEQUENCE</scope>
</reference>
<evidence type="ECO:0000313" key="2">
    <source>
        <dbReference type="Proteomes" id="UP001189624"/>
    </source>
</evidence>
<sequence>MKRFMRGESIFWGVVVSTCGTVIGEKESGRHWPSKTEIRSAAMDEKKQEVLFCGRFAFSVSGRVSEISEGVGFVVKCKVGLGDTDWEVSYLGNLLMGLIMDSGDGINLNATLHSH</sequence>
<protein>
    <submittedName>
        <fullName evidence="1">Uncharacterized protein</fullName>
    </submittedName>
</protein>
<dbReference type="Gramene" id="rna-AYBTSS11_LOCUS9668">
    <property type="protein sequence ID" value="CAJ1940379.1"/>
    <property type="gene ID" value="gene-AYBTSS11_LOCUS9668"/>
</dbReference>
<dbReference type="AlphaFoldDB" id="A0AA86SGS5"/>
<evidence type="ECO:0000313" key="1">
    <source>
        <dbReference type="EMBL" id="CAJ1940379.1"/>
    </source>
</evidence>
<dbReference type="Proteomes" id="UP001189624">
    <property type="component" value="Chromosome 3"/>
</dbReference>
<gene>
    <name evidence="1" type="ORF">AYBTSS11_LOCUS9668</name>
</gene>
<accession>A0AA86SGS5</accession>